<evidence type="ECO:0000256" key="4">
    <source>
        <dbReference type="ARBA" id="ARBA00022723"/>
    </source>
</evidence>
<dbReference type="PRINTS" id="PR00599">
    <property type="entry name" value="MAPEPTIDASE"/>
</dbReference>
<dbReference type="PROSITE" id="PS00680">
    <property type="entry name" value="MAP_1"/>
    <property type="match status" value="1"/>
</dbReference>
<evidence type="ECO:0000256" key="7">
    <source>
        <dbReference type="RuleBase" id="RU003653"/>
    </source>
</evidence>
<dbReference type="EMBL" id="WMEQ01000005">
    <property type="protein sequence ID" value="MYL33771.1"/>
    <property type="molecule type" value="Genomic_DNA"/>
</dbReference>
<dbReference type="Pfam" id="PF00557">
    <property type="entry name" value="Peptidase_M24"/>
    <property type="match status" value="1"/>
</dbReference>
<evidence type="ECO:0000256" key="1">
    <source>
        <dbReference type="ARBA" id="ARBA00002521"/>
    </source>
</evidence>
<keyword evidence="4 6" id="KW-0479">Metal-binding</keyword>
<dbReference type="HAMAP" id="MF_01974">
    <property type="entry name" value="MetAP_1"/>
    <property type="match status" value="1"/>
</dbReference>
<dbReference type="GO" id="GO:0004239">
    <property type="term" value="F:initiator methionyl aminopeptidase activity"/>
    <property type="evidence" value="ECO:0007669"/>
    <property type="project" value="UniProtKB-UniRule"/>
</dbReference>
<feature type="binding site" evidence="6">
    <location>
        <position position="168"/>
    </location>
    <ligand>
        <name>a divalent metal cation</name>
        <dbReference type="ChEBI" id="CHEBI:60240"/>
        <label>2</label>
        <note>catalytic</note>
    </ligand>
</feature>
<dbReference type="Proteomes" id="UP000468638">
    <property type="component" value="Unassembled WGS sequence"/>
</dbReference>
<proteinExistence type="inferred from homology"/>
<dbReference type="RefSeq" id="WP_160850109.1">
    <property type="nucleotide sequence ID" value="NZ_WMEQ01000005.1"/>
</dbReference>
<feature type="binding site" evidence="6">
    <location>
        <position position="232"/>
    </location>
    <ligand>
        <name>a divalent metal cation</name>
        <dbReference type="ChEBI" id="CHEBI:60240"/>
        <label>2</label>
        <note>catalytic</note>
    </ligand>
</feature>
<organism evidence="9 10">
    <name type="scientific">Pontibacillus yanchengensis</name>
    <dbReference type="NCBI Taxonomy" id="462910"/>
    <lineage>
        <taxon>Bacteria</taxon>
        <taxon>Bacillati</taxon>
        <taxon>Bacillota</taxon>
        <taxon>Bacilli</taxon>
        <taxon>Bacillales</taxon>
        <taxon>Bacillaceae</taxon>
        <taxon>Pontibacillus</taxon>
    </lineage>
</organism>
<dbReference type="EC" id="3.4.11.18" evidence="6 7"/>
<dbReference type="InterPro" id="IPR036005">
    <property type="entry name" value="Creatinase/aminopeptidase-like"/>
</dbReference>
<feature type="binding site" evidence="6">
    <location>
        <position position="175"/>
    </location>
    <ligand>
        <name>substrate</name>
    </ligand>
</feature>
<protein>
    <recommendedName>
        <fullName evidence="6 7">Methionine aminopeptidase</fullName>
        <shortName evidence="6">MAP</shortName>
        <shortName evidence="6">MetAP</shortName>
        <ecNumber evidence="6 7">3.4.11.18</ecNumber>
    </recommendedName>
    <alternativeName>
        <fullName evidence="6">Peptidase M</fullName>
    </alternativeName>
</protein>
<dbReference type="InterPro" id="IPR000994">
    <property type="entry name" value="Pept_M24"/>
</dbReference>
<evidence type="ECO:0000256" key="6">
    <source>
        <dbReference type="HAMAP-Rule" id="MF_01974"/>
    </source>
</evidence>
<dbReference type="PANTHER" id="PTHR43330">
    <property type="entry name" value="METHIONINE AMINOPEPTIDASE"/>
    <property type="match status" value="1"/>
</dbReference>
<dbReference type="OrthoDB" id="9802055at2"/>
<dbReference type="GO" id="GO:0046872">
    <property type="term" value="F:metal ion binding"/>
    <property type="evidence" value="ECO:0007669"/>
    <property type="project" value="UniProtKB-UniRule"/>
</dbReference>
<feature type="binding site" evidence="6">
    <location>
        <position position="201"/>
    </location>
    <ligand>
        <name>a divalent metal cation</name>
        <dbReference type="ChEBI" id="CHEBI:60240"/>
        <label>2</label>
        <note>catalytic</note>
    </ligand>
</feature>
<feature type="binding site" evidence="6">
    <location>
        <position position="232"/>
    </location>
    <ligand>
        <name>a divalent metal cation</name>
        <dbReference type="ChEBI" id="CHEBI:60240"/>
        <label>1</label>
    </ligand>
</feature>
<feature type="domain" description="Peptidase M24" evidence="8">
    <location>
        <begin position="11"/>
        <end position="239"/>
    </location>
</feature>
<dbReference type="Gene3D" id="3.90.230.10">
    <property type="entry name" value="Creatinase/methionine aminopeptidase superfamily"/>
    <property type="match status" value="1"/>
</dbReference>
<feature type="binding site" evidence="6">
    <location>
        <position position="105"/>
    </location>
    <ligand>
        <name>a divalent metal cation</name>
        <dbReference type="ChEBI" id="CHEBI:60240"/>
        <label>2</label>
        <note>catalytic</note>
    </ligand>
</feature>
<name>A0A6I5A3A1_9BACI</name>
<dbReference type="GO" id="GO:0070006">
    <property type="term" value="F:metalloaminopeptidase activity"/>
    <property type="evidence" value="ECO:0007669"/>
    <property type="project" value="UniProtKB-UniRule"/>
</dbReference>
<comment type="caution">
    <text evidence="9">The sequence shown here is derived from an EMBL/GenBank/DDBJ whole genome shotgun (WGS) entry which is preliminary data.</text>
</comment>
<sequence>MITRKSKREIELMHEAGKLVASCHKEVKKMIKPGISTTEIDQFVEDYLAKHGATPEQKGFRGYQFATCASINDEICHGFPRKEPLQEGDIVTIDMVANLNGALADSAWSYSVGNIEPEVQRLLSVTEKALWKGIEQAVIGNRTGDIGHAIQTYVEGEDYSVVRDFTGHGLGPTIHEEPSIFHYGSPHTGTRLKEGMVITIEPMVNIGDWHAIKDDNGWTARTLDESLSAQYEHTIAITKDGPLILTQL</sequence>
<evidence type="ECO:0000259" key="8">
    <source>
        <dbReference type="Pfam" id="PF00557"/>
    </source>
</evidence>
<dbReference type="SUPFAM" id="SSF55920">
    <property type="entry name" value="Creatinase/aminopeptidase"/>
    <property type="match status" value="1"/>
</dbReference>
<comment type="cofactor">
    <cofactor evidence="6">
        <name>Co(2+)</name>
        <dbReference type="ChEBI" id="CHEBI:48828"/>
    </cofactor>
    <cofactor evidence="6">
        <name>Zn(2+)</name>
        <dbReference type="ChEBI" id="CHEBI:29105"/>
    </cofactor>
    <cofactor evidence="6">
        <name>Mn(2+)</name>
        <dbReference type="ChEBI" id="CHEBI:29035"/>
    </cofactor>
    <cofactor evidence="6">
        <name>Fe(2+)</name>
        <dbReference type="ChEBI" id="CHEBI:29033"/>
    </cofactor>
    <text evidence="6">Binds 2 divalent metal cations per subunit. Has a high-affinity and a low affinity metal-binding site. The true nature of the physiological cofactor is under debate. The enzyme is active with cobalt, zinc, manganese or divalent iron ions. Most likely, methionine aminopeptidases function as mononuclear Fe(2+)-metalloproteases under physiological conditions, and the catalytically relevant metal-binding site has been assigned to the histidine-containing high-affinity site.</text>
</comment>
<comment type="subunit">
    <text evidence="6">Monomer.</text>
</comment>
<comment type="catalytic activity">
    <reaction evidence="6 7">
        <text>Release of N-terminal amino acids, preferentially methionine, from peptides and arylamides.</text>
        <dbReference type="EC" id="3.4.11.18"/>
    </reaction>
</comment>
<evidence type="ECO:0000256" key="5">
    <source>
        <dbReference type="ARBA" id="ARBA00022801"/>
    </source>
</evidence>
<feature type="binding site" evidence="6">
    <location>
        <position position="94"/>
    </location>
    <ligand>
        <name>a divalent metal cation</name>
        <dbReference type="ChEBI" id="CHEBI:60240"/>
        <label>1</label>
    </ligand>
</feature>
<evidence type="ECO:0000313" key="10">
    <source>
        <dbReference type="Proteomes" id="UP000468638"/>
    </source>
</evidence>
<keyword evidence="5 6" id="KW-0378">Hydrolase</keyword>
<dbReference type="AlphaFoldDB" id="A0A6I5A3A1"/>
<feature type="binding site" evidence="6">
    <location>
        <position position="77"/>
    </location>
    <ligand>
        <name>substrate</name>
    </ligand>
</feature>
<dbReference type="GO" id="GO:0005829">
    <property type="term" value="C:cytosol"/>
    <property type="evidence" value="ECO:0007669"/>
    <property type="project" value="TreeGrafter"/>
</dbReference>
<evidence type="ECO:0000313" key="9">
    <source>
        <dbReference type="EMBL" id="MYL33771.1"/>
    </source>
</evidence>
<accession>A0A6I5A3A1</accession>
<dbReference type="InterPro" id="IPR001714">
    <property type="entry name" value="Pept_M24_MAP"/>
</dbReference>
<dbReference type="NCBIfam" id="TIGR00500">
    <property type="entry name" value="met_pdase_I"/>
    <property type="match status" value="1"/>
</dbReference>
<dbReference type="CDD" id="cd01086">
    <property type="entry name" value="MetAP1"/>
    <property type="match status" value="1"/>
</dbReference>
<dbReference type="PANTHER" id="PTHR43330:SF17">
    <property type="entry name" value="METHIONINE AMINOPEPTIDASE"/>
    <property type="match status" value="1"/>
</dbReference>
<comment type="function">
    <text evidence="1 6">Removes the N-terminal methionine from nascent proteins. The N-terminal methionine is often cleaved when the second residue in the primary sequence is small and uncharged (Met-Ala-, Cys, Gly, Pro, Ser, Thr, or Val). Requires deformylation of the N(alpha)-formylated initiator methionine before it can be hydrolyzed.</text>
</comment>
<evidence type="ECO:0000256" key="2">
    <source>
        <dbReference type="ARBA" id="ARBA00022438"/>
    </source>
</evidence>
<dbReference type="GO" id="GO:0006508">
    <property type="term" value="P:proteolysis"/>
    <property type="evidence" value="ECO:0007669"/>
    <property type="project" value="UniProtKB-KW"/>
</dbReference>
<reference evidence="9 10" key="1">
    <citation type="submission" date="2019-11" db="EMBL/GenBank/DDBJ databases">
        <title>Genome sequences of 17 halophilic strains isolated from different environments.</title>
        <authorList>
            <person name="Furrow R.E."/>
        </authorList>
    </citation>
    <scope>NUCLEOTIDE SEQUENCE [LARGE SCALE GENOMIC DNA]</scope>
    <source>
        <strain evidence="9 10">22514_16_FS</strain>
    </source>
</reference>
<keyword evidence="3 6" id="KW-0645">Protease</keyword>
<evidence type="ECO:0000256" key="3">
    <source>
        <dbReference type="ARBA" id="ARBA00022670"/>
    </source>
</evidence>
<dbReference type="InterPro" id="IPR002467">
    <property type="entry name" value="Pept_M24A_MAP1"/>
</dbReference>
<feature type="binding site" evidence="6">
    <location>
        <position position="105"/>
    </location>
    <ligand>
        <name>a divalent metal cation</name>
        <dbReference type="ChEBI" id="CHEBI:60240"/>
        <label>1</label>
    </ligand>
</feature>
<gene>
    <name evidence="6 9" type="primary">map</name>
    <name evidence="9" type="ORF">GLW05_09185</name>
</gene>
<keyword evidence="2 6" id="KW-0031">Aminopeptidase</keyword>
<comment type="similarity">
    <text evidence="6">Belongs to the peptidase M24A family. Methionine aminopeptidase type 1 subfamily.</text>
</comment>